<feature type="transmembrane region" description="Helical" evidence="1">
    <location>
        <begin position="43"/>
        <end position="63"/>
    </location>
</feature>
<feature type="transmembrane region" description="Helical" evidence="1">
    <location>
        <begin position="20"/>
        <end position="37"/>
    </location>
</feature>
<keyword evidence="3" id="KW-1185">Reference proteome</keyword>
<evidence type="ECO:0000313" key="3">
    <source>
        <dbReference type="Proteomes" id="UP001500909"/>
    </source>
</evidence>
<accession>A0ABP3J407</accession>
<gene>
    <name evidence="2" type="ORF">GCM10010361_01420</name>
</gene>
<keyword evidence="1" id="KW-1133">Transmembrane helix</keyword>
<keyword evidence="1" id="KW-0472">Membrane</keyword>
<sequence length="66" mass="7117">MRCFDGSMARRRMRDTVEVAVWWAALLALWTVLISTVDTLELLVGAAVSLVGAVAAGAARRAVTDR</sequence>
<protein>
    <recommendedName>
        <fullName evidence="4">Secreted protein</fullName>
    </recommendedName>
</protein>
<evidence type="ECO:0000256" key="1">
    <source>
        <dbReference type="SAM" id="Phobius"/>
    </source>
</evidence>
<name>A0ABP3J407_9ACTN</name>
<dbReference type="Proteomes" id="UP001500909">
    <property type="component" value="Unassembled WGS sequence"/>
</dbReference>
<keyword evidence="1" id="KW-0812">Transmembrane</keyword>
<comment type="caution">
    <text evidence="2">The sequence shown here is derived from an EMBL/GenBank/DDBJ whole genome shotgun (WGS) entry which is preliminary data.</text>
</comment>
<dbReference type="RefSeq" id="WP_234426461.1">
    <property type="nucleotide sequence ID" value="NZ_BAAABY010000002.1"/>
</dbReference>
<organism evidence="2 3">
    <name type="scientific">Streptomyces olivaceiscleroticus</name>
    <dbReference type="NCBI Taxonomy" id="68245"/>
    <lineage>
        <taxon>Bacteria</taxon>
        <taxon>Bacillati</taxon>
        <taxon>Actinomycetota</taxon>
        <taxon>Actinomycetes</taxon>
        <taxon>Kitasatosporales</taxon>
        <taxon>Streptomycetaceae</taxon>
        <taxon>Streptomyces</taxon>
    </lineage>
</organism>
<reference evidence="3" key="1">
    <citation type="journal article" date="2019" name="Int. J. Syst. Evol. Microbiol.">
        <title>The Global Catalogue of Microorganisms (GCM) 10K type strain sequencing project: providing services to taxonomists for standard genome sequencing and annotation.</title>
        <authorList>
            <consortium name="The Broad Institute Genomics Platform"/>
            <consortium name="The Broad Institute Genome Sequencing Center for Infectious Disease"/>
            <person name="Wu L."/>
            <person name="Ma J."/>
        </authorList>
    </citation>
    <scope>NUCLEOTIDE SEQUENCE [LARGE SCALE GENOMIC DNA]</scope>
    <source>
        <strain evidence="3">JCM 4805</strain>
    </source>
</reference>
<dbReference type="EMBL" id="BAAABY010000002">
    <property type="protein sequence ID" value="GAA0441199.1"/>
    <property type="molecule type" value="Genomic_DNA"/>
</dbReference>
<proteinExistence type="predicted"/>
<evidence type="ECO:0000313" key="2">
    <source>
        <dbReference type="EMBL" id="GAA0441199.1"/>
    </source>
</evidence>
<evidence type="ECO:0008006" key="4">
    <source>
        <dbReference type="Google" id="ProtNLM"/>
    </source>
</evidence>